<proteinExistence type="predicted"/>
<dbReference type="Proteomes" id="UP000649604">
    <property type="component" value="Unassembled WGS sequence"/>
</dbReference>
<reference evidence="2" key="1">
    <citation type="submission" date="2019-11" db="EMBL/GenBank/DDBJ databases">
        <title>Microbial mats filling the niche in hypersaline microbial mats.</title>
        <authorList>
            <person name="Wong H.L."/>
            <person name="Macleod F.I."/>
            <person name="White R.A. III"/>
            <person name="Burns B.P."/>
        </authorList>
    </citation>
    <scope>NUCLEOTIDE SEQUENCE</scope>
    <source>
        <strain evidence="2">Rbin_158</strain>
    </source>
</reference>
<accession>A0A9D5JYM7</accession>
<evidence type="ECO:0008006" key="4">
    <source>
        <dbReference type="Google" id="ProtNLM"/>
    </source>
</evidence>
<protein>
    <recommendedName>
        <fullName evidence="4">Periplasmic heavy metal sensor</fullName>
    </recommendedName>
</protein>
<feature type="compositionally biased region" description="Basic and acidic residues" evidence="1">
    <location>
        <begin position="33"/>
        <end position="43"/>
    </location>
</feature>
<gene>
    <name evidence="2" type="ORF">GF339_17760</name>
</gene>
<name>A0A9D5JYM7_9BACT</name>
<evidence type="ECO:0000313" key="3">
    <source>
        <dbReference type="Proteomes" id="UP000649604"/>
    </source>
</evidence>
<feature type="region of interest" description="Disordered" evidence="1">
    <location>
        <begin position="24"/>
        <end position="43"/>
    </location>
</feature>
<evidence type="ECO:0000256" key="1">
    <source>
        <dbReference type="SAM" id="MobiDB-lite"/>
    </source>
</evidence>
<dbReference type="EMBL" id="WJJP01000582">
    <property type="protein sequence ID" value="MBD3326435.1"/>
    <property type="molecule type" value="Genomic_DNA"/>
</dbReference>
<comment type="caution">
    <text evidence="2">The sequence shown here is derived from an EMBL/GenBank/DDBJ whole genome shotgun (WGS) entry which is preliminary data.</text>
</comment>
<dbReference type="AlphaFoldDB" id="A0A9D5JYM7"/>
<dbReference type="Gene3D" id="1.20.120.1490">
    <property type="match status" value="1"/>
</dbReference>
<sequence>MKLRYYIVGVFVGLLLICSGRSGSQVNDGGGAAHKENVEHGKGEAKEQEIYRLLDRVREARLVEELELSEDKARAVIENMRYARKLKGGYWVKRSRFEKTLHVLLEAPVPDQANLDAVLQQLDQMTLHYHQQLLAVEGELQKILTPEERAKYILFQRNFNEELQELISNIRQRNNQGVPRQNQLLRKDSTESVIRQSR</sequence>
<organism evidence="2 3">
    <name type="scientific">candidate division KSB3 bacterium</name>
    <dbReference type="NCBI Taxonomy" id="2044937"/>
    <lineage>
        <taxon>Bacteria</taxon>
        <taxon>candidate division KSB3</taxon>
    </lineage>
</organism>
<evidence type="ECO:0000313" key="2">
    <source>
        <dbReference type="EMBL" id="MBD3326435.1"/>
    </source>
</evidence>